<evidence type="ECO:0000313" key="2">
    <source>
        <dbReference type="Proteomes" id="UP000188637"/>
    </source>
</evidence>
<proteinExistence type="predicted"/>
<protein>
    <submittedName>
        <fullName evidence="1">Protein-export membrane protein SecF</fullName>
    </submittedName>
</protein>
<sequence>MYIEHRKRFYFISYLIILVGLGFMCYNVADGNGLLNYDIEFKGGTLIYLNLEEEFNVNLDIRPLTEIYLLDNSAVIQTTDNPTEVIITTKSTILDERIAFMAAIKENFPNAITLEENSFSPTISPEITAKAVQAVILSAILMLIYIWIRFQDLKFGTSAVIALIHDILVMLTVYAVFRIPINNSFIAAMLTIIGYSINDTIIVFDRIRENKKLMEKSDNSIIINKSIKQTLSRSINTSLTTLIVVLLLYIIGTSEVKEFAFPLVIGILSGTYSSIFIASPVWYEMKKNTKKTIRA</sequence>
<dbReference type="EMBL" id="LJHD01000003">
    <property type="protein sequence ID" value="ONI46562.1"/>
    <property type="molecule type" value="Genomic_DNA"/>
</dbReference>
<accession>A0ACC8XJW4</accession>
<comment type="caution">
    <text evidence="1">The sequence shown here is derived from an EMBL/GenBank/DDBJ whole genome shotgun (WGS) entry which is preliminary data.</text>
</comment>
<name>A0ACC8XJW4_9FIRM</name>
<gene>
    <name evidence="1" type="ORF">AN640_03185</name>
</gene>
<keyword evidence="2" id="KW-1185">Reference proteome</keyword>
<reference evidence="1" key="1">
    <citation type="submission" date="2016-08" db="EMBL/GenBank/DDBJ databases">
        <authorList>
            <person name="Ngugi D.K."/>
            <person name="Miyake S."/>
            <person name="Stingl U."/>
        </authorList>
    </citation>
    <scope>NUCLEOTIDE SEQUENCE</scope>
    <source>
        <strain evidence="1">SCG-D08WGA-EpuloA1</strain>
    </source>
</reference>
<evidence type="ECO:0000313" key="1">
    <source>
        <dbReference type="EMBL" id="ONI46562.1"/>
    </source>
</evidence>
<organism evidence="1 2">
    <name type="scientific">Candidatus Epulonipiscium fishelsonii</name>
    <dbReference type="NCBI Taxonomy" id="77094"/>
    <lineage>
        <taxon>Bacteria</taxon>
        <taxon>Bacillati</taxon>
        <taxon>Bacillota</taxon>
        <taxon>Clostridia</taxon>
        <taxon>Lachnospirales</taxon>
        <taxon>Lachnospiraceae</taxon>
        <taxon>Candidatus Epulonipiscium</taxon>
    </lineage>
</organism>
<dbReference type="Proteomes" id="UP000188637">
    <property type="component" value="Unassembled WGS sequence"/>
</dbReference>